<keyword evidence="3" id="KW-1185">Reference proteome</keyword>
<feature type="compositionally biased region" description="Polar residues" evidence="1">
    <location>
        <begin position="134"/>
        <end position="143"/>
    </location>
</feature>
<reference evidence="2 3" key="1">
    <citation type="submission" date="2016-09" db="EMBL/GenBank/DDBJ databases">
        <title>Extensive genetic diversity and differential bi-allelic expression allows diatom success in the polar Southern Ocean.</title>
        <authorList>
            <consortium name="DOE Joint Genome Institute"/>
            <person name="Mock T."/>
            <person name="Otillar R.P."/>
            <person name="Strauss J."/>
            <person name="Dupont C."/>
            <person name="Frickenhaus S."/>
            <person name="Maumus F."/>
            <person name="Mcmullan M."/>
            <person name="Sanges R."/>
            <person name="Schmutz J."/>
            <person name="Toseland A."/>
            <person name="Valas R."/>
            <person name="Veluchamy A."/>
            <person name="Ward B.J."/>
            <person name="Allen A."/>
            <person name="Barry K."/>
            <person name="Falciatore A."/>
            <person name="Ferrante M."/>
            <person name="Fortunato A.E."/>
            <person name="Gloeckner G."/>
            <person name="Gruber A."/>
            <person name="Hipkin R."/>
            <person name="Janech M."/>
            <person name="Kroth P."/>
            <person name="Leese F."/>
            <person name="Lindquist E."/>
            <person name="Lyon B.R."/>
            <person name="Martin J."/>
            <person name="Mayer C."/>
            <person name="Parker M."/>
            <person name="Quesneville H."/>
            <person name="Raymond J."/>
            <person name="Uhlig C."/>
            <person name="Valentin K.U."/>
            <person name="Worden A.Z."/>
            <person name="Armbrust E.V."/>
            <person name="Bowler C."/>
            <person name="Green B."/>
            <person name="Moulton V."/>
            <person name="Van Oosterhout C."/>
            <person name="Grigoriev I."/>
        </authorList>
    </citation>
    <scope>NUCLEOTIDE SEQUENCE [LARGE SCALE GENOMIC DNA]</scope>
    <source>
        <strain evidence="2 3">CCMP1102</strain>
    </source>
</reference>
<feature type="compositionally biased region" description="Polar residues" evidence="1">
    <location>
        <begin position="177"/>
        <end position="195"/>
    </location>
</feature>
<feature type="compositionally biased region" description="Low complexity" evidence="1">
    <location>
        <begin position="78"/>
        <end position="87"/>
    </location>
</feature>
<evidence type="ECO:0000313" key="3">
    <source>
        <dbReference type="Proteomes" id="UP000095751"/>
    </source>
</evidence>
<feature type="region of interest" description="Disordered" evidence="1">
    <location>
        <begin position="134"/>
        <end position="200"/>
    </location>
</feature>
<gene>
    <name evidence="2" type="ORF">FRACYDRAFT_178283</name>
</gene>
<dbReference type="AlphaFoldDB" id="A0A1E7FY76"/>
<dbReference type="OrthoDB" id="42483at2759"/>
<dbReference type="InParanoid" id="A0A1E7FY76"/>
<dbReference type="KEGG" id="fcy:FRACYDRAFT_178283"/>
<evidence type="ECO:0008006" key="4">
    <source>
        <dbReference type="Google" id="ProtNLM"/>
    </source>
</evidence>
<protein>
    <recommendedName>
        <fullName evidence="4">START domain-containing protein</fullName>
    </recommendedName>
</protein>
<feature type="region of interest" description="Disordered" evidence="1">
    <location>
        <begin position="1"/>
        <end position="47"/>
    </location>
</feature>
<dbReference type="EMBL" id="KV784353">
    <property type="protein sequence ID" value="OEU23098.1"/>
    <property type="molecule type" value="Genomic_DNA"/>
</dbReference>
<name>A0A1E7FY76_9STRA</name>
<proteinExistence type="predicted"/>
<dbReference type="SUPFAM" id="SSF55961">
    <property type="entry name" value="Bet v1-like"/>
    <property type="match status" value="1"/>
</dbReference>
<feature type="compositionally biased region" description="Polar residues" evidence="1">
    <location>
        <begin position="1"/>
        <end position="13"/>
    </location>
</feature>
<dbReference type="Proteomes" id="UP000095751">
    <property type="component" value="Unassembled WGS sequence"/>
</dbReference>
<organism evidence="2 3">
    <name type="scientific">Fragilariopsis cylindrus CCMP1102</name>
    <dbReference type="NCBI Taxonomy" id="635003"/>
    <lineage>
        <taxon>Eukaryota</taxon>
        <taxon>Sar</taxon>
        <taxon>Stramenopiles</taxon>
        <taxon>Ochrophyta</taxon>
        <taxon>Bacillariophyta</taxon>
        <taxon>Bacillariophyceae</taxon>
        <taxon>Bacillariophycidae</taxon>
        <taxon>Bacillariales</taxon>
        <taxon>Bacillariaceae</taxon>
        <taxon>Fragilariopsis</taxon>
    </lineage>
</organism>
<feature type="region of interest" description="Disordered" evidence="1">
    <location>
        <begin position="76"/>
        <end position="106"/>
    </location>
</feature>
<evidence type="ECO:0000313" key="2">
    <source>
        <dbReference type="EMBL" id="OEU23098.1"/>
    </source>
</evidence>
<evidence type="ECO:0000256" key="1">
    <source>
        <dbReference type="SAM" id="MobiDB-lite"/>
    </source>
</evidence>
<accession>A0A1E7FY76</accession>
<dbReference type="Gene3D" id="3.30.530.20">
    <property type="match status" value="1"/>
</dbReference>
<sequence length="453" mass="48885">MRSNITTNYNDNNKSSKSKKSSRRSSSDGSGRPPSPSKRSSSSTSLRIRTNSLISSLGTGMLGRDGSVSFVPSPTARNSISNIFSSSPASTTKSETTTANGGGHGGAVSMVLRRSCSFLRVSDLEMDDDSVATMSVTSDGSYTNNNNDQQQQHTHRPVVDPPPGIEIDPKERWIALCTTSDHGGNGENDLSGNSNDSEHTPIAPVAIDKLANFGITTVLDESMWQPDSKSEKLIKKACDNGSIDSKWIQQTFQKGKISSSSCSIPSSKDILVWSGSFTHGLYGSEVPAIRSVGIVDTSARKLMDLLVDSGRVKEYNKISLGREDIIKFDGNLETGGPFGKAITKVMRSETKPPFIKPLALTSILHAKQMPDESGYLIVSRGVHRPDEEVVSSGLKSEIVIGVNLIVDFDDDDHDRCLMINVNHIFSPMVPLYIAKRVATSTAHGFINDIRACV</sequence>
<feature type="compositionally biased region" description="Polar residues" evidence="1">
    <location>
        <begin position="88"/>
        <end position="99"/>
    </location>
</feature>
<dbReference type="InterPro" id="IPR023393">
    <property type="entry name" value="START-like_dom_sf"/>
</dbReference>
<feature type="compositionally biased region" description="Low complexity" evidence="1">
    <location>
        <begin position="27"/>
        <end position="43"/>
    </location>
</feature>